<dbReference type="GO" id="GO:0046653">
    <property type="term" value="P:tetrahydrofolate metabolic process"/>
    <property type="evidence" value="ECO:0007669"/>
    <property type="project" value="TreeGrafter"/>
</dbReference>
<feature type="domain" description="B12-binding" evidence="28">
    <location>
        <begin position="753"/>
        <end position="889"/>
    </location>
</feature>
<evidence type="ECO:0000256" key="11">
    <source>
        <dbReference type="ARBA" id="ARBA00022679"/>
    </source>
</evidence>
<dbReference type="PROSITE" id="PS50970">
    <property type="entry name" value="HCY"/>
    <property type="match status" value="1"/>
</dbReference>
<dbReference type="CDD" id="cd02069">
    <property type="entry name" value="methionine_synthase_B12_BD"/>
    <property type="match status" value="1"/>
</dbReference>
<dbReference type="Gene3D" id="3.10.196.10">
    <property type="entry name" value="Vitamin B12-dependent methionine synthase, activation domain"/>
    <property type="match status" value="1"/>
</dbReference>
<evidence type="ECO:0000256" key="24">
    <source>
        <dbReference type="PROSITE-ProRule" id="PRU00333"/>
    </source>
</evidence>
<evidence type="ECO:0000256" key="23">
    <source>
        <dbReference type="PIRSR" id="PIRSR000381-2"/>
    </source>
</evidence>
<dbReference type="InterPro" id="IPR003726">
    <property type="entry name" value="HCY_dom"/>
</dbReference>
<evidence type="ECO:0000256" key="12">
    <source>
        <dbReference type="ARBA" id="ARBA00022691"/>
    </source>
</evidence>
<comment type="cofactor">
    <cofactor evidence="2 21 24">
        <name>Zn(2+)</name>
        <dbReference type="ChEBI" id="CHEBI:29105"/>
    </cofactor>
</comment>
<dbReference type="InterPro" id="IPR003759">
    <property type="entry name" value="Cbl-bd_cap"/>
</dbReference>
<dbReference type="PROSITE" id="PS51337">
    <property type="entry name" value="B12_BINDING_NTER"/>
    <property type="match status" value="1"/>
</dbReference>
<dbReference type="SUPFAM" id="SSF52242">
    <property type="entry name" value="Cobalamin (vitamin B12)-binding domain"/>
    <property type="match status" value="1"/>
</dbReference>
<evidence type="ECO:0000259" key="29">
    <source>
        <dbReference type="PROSITE" id="PS51337"/>
    </source>
</evidence>
<comment type="cofactor">
    <cofactor evidence="3 21 22">
        <name>methylcob(III)alamin</name>
        <dbReference type="ChEBI" id="CHEBI:28115"/>
    </cofactor>
</comment>
<evidence type="ECO:0000313" key="30">
    <source>
        <dbReference type="EMBL" id="BDS13961.1"/>
    </source>
</evidence>
<evidence type="ECO:0000256" key="10">
    <source>
        <dbReference type="ARBA" id="ARBA00022628"/>
    </source>
</evidence>
<dbReference type="Proteomes" id="UP001060919">
    <property type="component" value="Chromosome"/>
</dbReference>
<dbReference type="PROSITE" id="PS50972">
    <property type="entry name" value="PTERIN_BINDING"/>
    <property type="match status" value="1"/>
</dbReference>
<dbReference type="Gene3D" id="3.40.50.280">
    <property type="entry name" value="Cobalamin-binding domain"/>
    <property type="match status" value="1"/>
</dbReference>
<dbReference type="GO" id="GO:0050667">
    <property type="term" value="P:homocysteine metabolic process"/>
    <property type="evidence" value="ECO:0007669"/>
    <property type="project" value="TreeGrafter"/>
</dbReference>
<dbReference type="Pfam" id="PF02965">
    <property type="entry name" value="Met_synt_B12"/>
    <property type="match status" value="1"/>
</dbReference>
<dbReference type="KEGG" id="aup:AsAng_0047240"/>
<comment type="function">
    <text evidence="18 21">Catalyzes the transfer of a methyl group from methyl-cobalamin to homocysteine, yielding enzyme-bound cob(I)alamin and methionine. Subsequently, remethylates the cofactor using methyltetrahydrofolate.</text>
</comment>
<evidence type="ECO:0000256" key="8">
    <source>
        <dbReference type="ARBA" id="ARBA00022603"/>
    </source>
</evidence>
<keyword evidence="31" id="KW-1185">Reference proteome</keyword>
<keyword evidence="16 21" id="KW-0486">Methionine biosynthesis</keyword>
<dbReference type="SUPFAM" id="SSF51717">
    <property type="entry name" value="Dihydropteroate synthetase-like"/>
    <property type="match status" value="1"/>
</dbReference>
<keyword evidence="12 21" id="KW-0949">S-adenosyl-L-methionine</keyword>
<proteinExistence type="inferred from homology"/>
<dbReference type="InterPro" id="IPR036724">
    <property type="entry name" value="Cobalamin-bd_sf"/>
</dbReference>
<accession>A0A916DWE3</accession>
<evidence type="ECO:0000259" key="26">
    <source>
        <dbReference type="PROSITE" id="PS50972"/>
    </source>
</evidence>
<feature type="domain" description="Hcy-binding" evidence="25">
    <location>
        <begin position="13"/>
        <end position="333"/>
    </location>
</feature>
<dbReference type="PIRSF" id="PIRSF000381">
    <property type="entry name" value="MetH"/>
    <property type="match status" value="1"/>
</dbReference>
<evidence type="ECO:0000256" key="14">
    <source>
        <dbReference type="ARBA" id="ARBA00022737"/>
    </source>
</evidence>
<dbReference type="NCBIfam" id="TIGR02082">
    <property type="entry name" value="metH"/>
    <property type="match status" value="1"/>
</dbReference>
<evidence type="ECO:0000256" key="18">
    <source>
        <dbReference type="ARBA" id="ARBA00025552"/>
    </source>
</evidence>
<dbReference type="InterPro" id="IPR004223">
    <property type="entry name" value="VitB12-dep_Met_synth_activ_dom"/>
</dbReference>
<organism evidence="30 31">
    <name type="scientific">Aureispira anguillae</name>
    <dbReference type="NCBI Taxonomy" id="2864201"/>
    <lineage>
        <taxon>Bacteria</taxon>
        <taxon>Pseudomonadati</taxon>
        <taxon>Bacteroidota</taxon>
        <taxon>Saprospiria</taxon>
        <taxon>Saprospirales</taxon>
        <taxon>Saprospiraceae</taxon>
        <taxon>Aureispira</taxon>
    </lineage>
</organism>
<feature type="binding site" description="axial binding residue" evidence="22">
    <location>
        <position position="766"/>
    </location>
    <ligand>
        <name>methylcob(III)alamin</name>
        <dbReference type="ChEBI" id="CHEBI:28115"/>
    </ligand>
    <ligandPart>
        <name>Co</name>
        <dbReference type="ChEBI" id="CHEBI:27638"/>
    </ligandPart>
</feature>
<dbReference type="GO" id="GO:0008270">
    <property type="term" value="F:zinc ion binding"/>
    <property type="evidence" value="ECO:0007669"/>
    <property type="project" value="UniProtKB-UniRule"/>
</dbReference>
<dbReference type="Gene3D" id="3.20.20.20">
    <property type="entry name" value="Dihydropteroate synthase-like"/>
    <property type="match status" value="1"/>
</dbReference>
<evidence type="ECO:0000256" key="17">
    <source>
        <dbReference type="ARBA" id="ARBA00023285"/>
    </source>
</evidence>
<comment type="pathway">
    <text evidence="4 21">Amino-acid biosynthesis; L-methionine biosynthesis via de novo pathway; L-methionine from L-homocysteine (MetH route): step 1/1.</text>
</comment>
<feature type="binding site" evidence="23">
    <location>
        <position position="1147"/>
    </location>
    <ligand>
        <name>S-adenosyl-L-methionine</name>
        <dbReference type="ChEBI" id="CHEBI:59789"/>
    </ligand>
</feature>
<evidence type="ECO:0000256" key="21">
    <source>
        <dbReference type="PIRNR" id="PIRNR000381"/>
    </source>
</evidence>
<dbReference type="FunFam" id="3.20.20.20:FF:000002">
    <property type="entry name" value="Methionine synthase"/>
    <property type="match status" value="1"/>
</dbReference>
<dbReference type="GO" id="GO:0031419">
    <property type="term" value="F:cobalamin binding"/>
    <property type="evidence" value="ECO:0007669"/>
    <property type="project" value="UniProtKB-UniRule"/>
</dbReference>
<comment type="domain">
    <text evidence="21">Modular enzyme with four functionally distinct domains. The isolated Hcy-binding domain catalyzes methyl transfer from free methylcobalamin to homocysteine. The Hcy-binding domain in association with the pterin-binding domain catalyzes the methylation of cob(I)alamin by methyltetrahydrofolate and the methylation of homocysteine. The B12-binding domain binds the cofactor. The AdoMet activation domain binds S-adenosyl-L-methionine. Under aerobic conditions cob(I)alamin can be converted to inactive cob(II)alamin. Reductive methylation by S-adenosyl-L-methionine and flavodoxin regenerates methylcobalamin.</text>
</comment>
<dbReference type="InterPro" id="IPR011005">
    <property type="entry name" value="Dihydropteroate_synth-like_sf"/>
</dbReference>
<dbReference type="InterPro" id="IPR006158">
    <property type="entry name" value="Cobalamin-bd"/>
</dbReference>
<dbReference type="SUPFAM" id="SSF56507">
    <property type="entry name" value="Methionine synthase activation domain-like"/>
    <property type="match status" value="1"/>
</dbReference>
<dbReference type="FunFam" id="1.10.1240.10:FF:000001">
    <property type="entry name" value="Methionine synthase"/>
    <property type="match status" value="1"/>
</dbReference>
<keyword evidence="8 21" id="KW-0489">Methyltransferase</keyword>
<keyword evidence="14" id="KW-0677">Repeat</keyword>
<dbReference type="Gene3D" id="1.10.1240.10">
    <property type="entry name" value="Methionine synthase domain"/>
    <property type="match status" value="1"/>
</dbReference>
<dbReference type="InterPro" id="IPR036589">
    <property type="entry name" value="HCY_dom_sf"/>
</dbReference>
<dbReference type="PANTHER" id="PTHR45833">
    <property type="entry name" value="METHIONINE SYNTHASE"/>
    <property type="match status" value="1"/>
</dbReference>
<dbReference type="Pfam" id="PF02607">
    <property type="entry name" value="B12-binding_2"/>
    <property type="match status" value="1"/>
</dbReference>
<dbReference type="InterPro" id="IPR036594">
    <property type="entry name" value="Meth_synthase_dom"/>
</dbReference>
<feature type="domain" description="B12-binding N-terminal" evidence="29">
    <location>
        <begin position="655"/>
        <end position="749"/>
    </location>
</feature>
<keyword evidence="10 21" id="KW-0846">Cobalamin</keyword>
<dbReference type="GO" id="GO:0032259">
    <property type="term" value="P:methylation"/>
    <property type="evidence" value="ECO:0007669"/>
    <property type="project" value="UniProtKB-KW"/>
</dbReference>
<feature type="binding site" evidence="22 24">
    <location>
        <position position="255"/>
    </location>
    <ligand>
        <name>Zn(2+)</name>
        <dbReference type="ChEBI" id="CHEBI:29105"/>
    </ligand>
</feature>
<keyword evidence="15 21" id="KW-0862">Zinc</keyword>
<evidence type="ECO:0000256" key="4">
    <source>
        <dbReference type="ARBA" id="ARBA00005178"/>
    </source>
</evidence>
<name>A0A916DWE3_9BACT</name>
<evidence type="ECO:0000256" key="16">
    <source>
        <dbReference type="ARBA" id="ARBA00023167"/>
    </source>
</evidence>
<dbReference type="PANTHER" id="PTHR45833:SF1">
    <property type="entry name" value="METHIONINE SYNTHASE"/>
    <property type="match status" value="1"/>
</dbReference>
<comment type="catalytic activity">
    <reaction evidence="1 21">
        <text>(6S)-5-methyl-5,6,7,8-tetrahydrofolate + L-homocysteine = (6S)-5,6,7,8-tetrahydrofolate + L-methionine</text>
        <dbReference type="Rhea" id="RHEA:11172"/>
        <dbReference type="ChEBI" id="CHEBI:18608"/>
        <dbReference type="ChEBI" id="CHEBI:57453"/>
        <dbReference type="ChEBI" id="CHEBI:57844"/>
        <dbReference type="ChEBI" id="CHEBI:58199"/>
        <dbReference type="EC" id="2.1.1.13"/>
    </reaction>
</comment>
<feature type="binding site" evidence="22 24">
    <location>
        <position position="319"/>
    </location>
    <ligand>
        <name>Zn(2+)</name>
        <dbReference type="ChEBI" id="CHEBI:29105"/>
    </ligand>
</feature>
<comment type="similarity">
    <text evidence="5">Belongs to the vitamin-B12 dependent methionine synthase family.</text>
</comment>
<dbReference type="EC" id="2.1.1.13" evidence="6 20"/>
<evidence type="ECO:0000256" key="2">
    <source>
        <dbReference type="ARBA" id="ARBA00001947"/>
    </source>
</evidence>
<feature type="binding site" evidence="23">
    <location>
        <position position="868"/>
    </location>
    <ligand>
        <name>methylcob(III)alamin</name>
        <dbReference type="ChEBI" id="CHEBI:28115"/>
    </ligand>
</feature>
<feature type="binding site" evidence="23">
    <location>
        <position position="811"/>
    </location>
    <ligand>
        <name>methylcob(III)alamin</name>
        <dbReference type="ChEBI" id="CHEBI:28115"/>
    </ligand>
</feature>
<evidence type="ECO:0000256" key="6">
    <source>
        <dbReference type="ARBA" id="ARBA00012032"/>
    </source>
</evidence>
<dbReference type="Pfam" id="PF02310">
    <property type="entry name" value="B12-binding"/>
    <property type="match status" value="1"/>
</dbReference>
<dbReference type="SUPFAM" id="SSF47644">
    <property type="entry name" value="Methionine synthase domain"/>
    <property type="match status" value="1"/>
</dbReference>
<dbReference type="CDD" id="cd00740">
    <property type="entry name" value="MeTr"/>
    <property type="match status" value="1"/>
</dbReference>
<evidence type="ECO:0000256" key="9">
    <source>
        <dbReference type="ARBA" id="ARBA00022605"/>
    </source>
</evidence>
<dbReference type="InterPro" id="IPR037010">
    <property type="entry name" value="VitB12-dep_Met_synth_activ_sf"/>
</dbReference>
<feature type="binding site" evidence="23">
    <location>
        <position position="699"/>
    </location>
    <ligand>
        <name>methylcob(III)alamin</name>
        <dbReference type="ChEBI" id="CHEBI:28115"/>
    </ligand>
</feature>
<feature type="domain" description="AdoMet activation" evidence="27">
    <location>
        <begin position="907"/>
        <end position="1239"/>
    </location>
</feature>
<feature type="binding site" evidence="23">
    <location>
        <begin position="1202"/>
        <end position="1203"/>
    </location>
    <ligand>
        <name>S-adenosyl-L-methionine</name>
        <dbReference type="ChEBI" id="CHEBI:59789"/>
    </ligand>
</feature>
<dbReference type="PROSITE" id="PS50974">
    <property type="entry name" value="ADOMET_ACTIVATION"/>
    <property type="match status" value="1"/>
</dbReference>
<evidence type="ECO:0000256" key="5">
    <source>
        <dbReference type="ARBA" id="ARBA00010398"/>
    </source>
</evidence>
<keyword evidence="11 21" id="KW-0808">Transferase</keyword>
<feature type="binding site" evidence="23">
    <location>
        <position position="815"/>
    </location>
    <ligand>
        <name>methylcob(III)alamin</name>
        <dbReference type="ChEBI" id="CHEBI:28115"/>
    </ligand>
</feature>
<dbReference type="GO" id="GO:0005829">
    <property type="term" value="C:cytosol"/>
    <property type="evidence" value="ECO:0007669"/>
    <property type="project" value="TreeGrafter"/>
</dbReference>
<dbReference type="InterPro" id="IPR000489">
    <property type="entry name" value="Pterin-binding_dom"/>
</dbReference>
<dbReference type="NCBIfam" id="NF007024">
    <property type="entry name" value="PRK09490.1"/>
    <property type="match status" value="1"/>
</dbReference>
<reference evidence="30" key="1">
    <citation type="submission" date="2022-09" db="EMBL/GenBank/DDBJ databases">
        <title>Aureispira anguillicida sp. nov., isolated from Leptocephalus of Japanese eel Anguilla japonica.</title>
        <authorList>
            <person name="Yuasa K."/>
            <person name="Mekata T."/>
            <person name="Ikunari K."/>
        </authorList>
    </citation>
    <scope>NUCLEOTIDE SEQUENCE</scope>
    <source>
        <strain evidence="30">EL160426</strain>
    </source>
</reference>
<evidence type="ECO:0000256" key="13">
    <source>
        <dbReference type="ARBA" id="ARBA00022723"/>
    </source>
</evidence>
<evidence type="ECO:0000256" key="1">
    <source>
        <dbReference type="ARBA" id="ARBA00001700"/>
    </source>
</evidence>
<evidence type="ECO:0000259" key="27">
    <source>
        <dbReference type="PROSITE" id="PS50974"/>
    </source>
</evidence>
<evidence type="ECO:0000313" key="31">
    <source>
        <dbReference type="Proteomes" id="UP001060919"/>
    </source>
</evidence>
<dbReference type="GO" id="GO:0008705">
    <property type="term" value="F:methionine synthase activity"/>
    <property type="evidence" value="ECO:0007669"/>
    <property type="project" value="UniProtKB-UniRule"/>
</dbReference>
<evidence type="ECO:0000259" key="28">
    <source>
        <dbReference type="PROSITE" id="PS51332"/>
    </source>
</evidence>
<dbReference type="EMBL" id="AP026867">
    <property type="protein sequence ID" value="BDS13961.1"/>
    <property type="molecule type" value="Genomic_DNA"/>
</dbReference>
<evidence type="ECO:0000256" key="22">
    <source>
        <dbReference type="PIRSR" id="PIRSR000381-1"/>
    </source>
</evidence>
<dbReference type="PROSITE" id="PS51332">
    <property type="entry name" value="B12_BINDING"/>
    <property type="match status" value="1"/>
</dbReference>
<gene>
    <name evidence="30" type="ORF">AsAng_0047240</name>
</gene>
<feature type="binding site" evidence="23">
    <location>
        <position position="957"/>
    </location>
    <ligand>
        <name>S-adenosyl-L-methionine</name>
        <dbReference type="ChEBI" id="CHEBI:59789"/>
    </ligand>
</feature>
<evidence type="ECO:0000256" key="20">
    <source>
        <dbReference type="NCBIfam" id="TIGR02082"/>
    </source>
</evidence>
<dbReference type="Pfam" id="PF00809">
    <property type="entry name" value="Pterin_bind"/>
    <property type="match status" value="1"/>
</dbReference>
<dbReference type="Gene3D" id="3.20.20.330">
    <property type="entry name" value="Homocysteine-binding-like domain"/>
    <property type="match status" value="1"/>
</dbReference>
<dbReference type="Pfam" id="PF02574">
    <property type="entry name" value="S-methyl_trans"/>
    <property type="match status" value="1"/>
</dbReference>
<sequence>MTNTTTVSSVTTLERLNKIVQQRIMVIDGAMGTMIQEYNLTEKDYRGERFEDFHQDLKGNNDLLSITRPDVIENIHKAYLKAGADIIETNTFNANAISQEDYDLADIAYEINVASAQCAKRATAYFNQLNPEKPRFVAGAIGPTSKTASMSPDVNDPGYRAVTFDDLVGAYYEQVRGLADGGCDLFLVETIFDTLNCKAALFAIDQYCEEVGIAYPVMVSGTITDASGRTLSGQTVEAFWISVSHANLFSVGLNCALGATEMRPHIEALAGIADCYISAYPNAGLPNEFGEYDQDGEEMSGYVKEFASSGFVNIIGGCCGTSPEHIQCMAEAVQGLPTRKKNQPSIYTQYSGLEPLIVRENLNFINVGERTNVTGSRKFARLIKNGNYEEALSVARQQVEGGAQVIDVNMDEGLLDSKEAMVTFLNLIAAEPDISKLPIMIDSSKWEVIEAGLKCVQGKSIVNSISLKEGEEAFIKHAKLCKRYGAAMIVMAFDTEGQADTTDRKVEICHRAYKILTEQVGVRPQDIIFDPNIFAIGTGIEEHANYGIYFIDACREIKRLMPNVKISGGVSNISFSFRGNNVIREAIHSVFLYHAVKAGMDMGIVNAGMMEIYEDIPKELLVLVEDLLFNRNPEATDKLMEYAEKVKGQGKKRVVDLSWREGTVEERLAHSLVKGITEYIVEDTKAAHAKYVSPLRVIEEPLMAGMDVVGDLFGAGKMFLPQVVKSARVMKQAVAYLTPYIEEEKKDSGGASKGKILMATVKGDVHDIGKNIVGIVLACNNYEIVDLGVMVSCDAILKAAKKEQVDIIGLSGLITPSLDEMVYVAKEMERQGFDIPLMIGGATTSKTHTAVKIEPQYKNNIAVHVLDASRSVTVASSLLNKNKEEQEAYVEAIRNEFEEVRVRRGNRKSAKKYLTYRKARENKLQLDWANYTPPVPLFTGTKLFKDFDLNTLRKYIDWTPFFTSWQLRGKYPEILKDEIVGVEAQKLFDDAQVLLERIVNEKWLTATAVIGFFPANSVNDDDIEVYTDETRSTLAYTLRNLRQQRQKAPGQANYCLTDFIAPKESGVKDYIGGFAVTAGGNIEQWVKKFEADLDDYNAIMTKALADRLAEAFAEYMHEQVRKIHWGYDQAESLNNEELIKERYQGIRPAPGYPACPEHTEKRTLFQLLDVEAQTGIQLTESCAMYPAASVSGWYFSHPESKYFGLGNIEKDQVEAYAQRKGMHREEAERWLMPVLNYDI</sequence>
<evidence type="ECO:0000256" key="15">
    <source>
        <dbReference type="ARBA" id="ARBA00022833"/>
    </source>
</evidence>
<dbReference type="AlphaFoldDB" id="A0A916DWE3"/>
<evidence type="ECO:0000259" key="25">
    <source>
        <dbReference type="PROSITE" id="PS50970"/>
    </source>
</evidence>
<dbReference type="FunFam" id="3.40.50.280:FF:000001">
    <property type="entry name" value="Methionine synthase"/>
    <property type="match status" value="1"/>
</dbReference>
<evidence type="ECO:0000256" key="7">
    <source>
        <dbReference type="ARBA" id="ARBA00013998"/>
    </source>
</evidence>
<keyword evidence="9 21" id="KW-0028">Amino-acid biosynthesis</keyword>
<feature type="domain" description="Pterin-binding" evidence="26">
    <location>
        <begin position="364"/>
        <end position="624"/>
    </location>
</feature>
<evidence type="ECO:0000256" key="19">
    <source>
        <dbReference type="ARBA" id="ARBA00031040"/>
    </source>
</evidence>
<dbReference type="SMART" id="SM01018">
    <property type="entry name" value="B12-binding_2"/>
    <property type="match status" value="1"/>
</dbReference>
<protein>
    <recommendedName>
        <fullName evidence="7 20">Methionine synthase</fullName>
        <ecNumber evidence="6 20">2.1.1.13</ecNumber>
    </recommendedName>
    <alternativeName>
        <fullName evidence="19 21">5-methyltetrahydrofolate--homocysteine methyltransferase</fullName>
    </alternativeName>
</protein>
<dbReference type="InterPro" id="IPR033706">
    <property type="entry name" value="Met_synthase_B12-bd"/>
</dbReference>
<feature type="binding site" evidence="22 24">
    <location>
        <position position="318"/>
    </location>
    <ligand>
        <name>Zn(2+)</name>
        <dbReference type="ChEBI" id="CHEBI:29105"/>
    </ligand>
</feature>
<dbReference type="SUPFAM" id="SSF82282">
    <property type="entry name" value="Homocysteine S-methyltransferase"/>
    <property type="match status" value="1"/>
</dbReference>
<dbReference type="FunFam" id="3.20.20.330:FF:000001">
    <property type="entry name" value="Methionine synthase"/>
    <property type="match status" value="1"/>
</dbReference>
<dbReference type="InterPro" id="IPR050554">
    <property type="entry name" value="Met_Synthase/Corrinoid"/>
</dbReference>
<keyword evidence="13 21" id="KW-0479">Metal-binding</keyword>
<feature type="binding site" evidence="23">
    <location>
        <begin position="763"/>
        <end position="767"/>
    </location>
    <ligand>
        <name>methylcob(III)alamin</name>
        <dbReference type="ChEBI" id="CHEBI:28115"/>
    </ligand>
</feature>
<dbReference type="InterPro" id="IPR011822">
    <property type="entry name" value="MetH"/>
</dbReference>
<keyword evidence="17 21" id="KW-0170">Cobalt</keyword>
<dbReference type="RefSeq" id="WP_264789205.1">
    <property type="nucleotide sequence ID" value="NZ_AP026867.1"/>
</dbReference>
<dbReference type="Gene3D" id="1.10.288.10">
    <property type="entry name" value="Cobalamin-dependent Methionine Synthase, domain 2"/>
    <property type="match status" value="1"/>
</dbReference>
<evidence type="ECO:0000256" key="3">
    <source>
        <dbReference type="ARBA" id="ARBA00001956"/>
    </source>
</evidence>